<reference evidence="1" key="1">
    <citation type="submission" date="2024-12" db="EMBL/GenBank/DDBJ databases">
        <title>Comparative genomics and development of molecular markers within Purpureocillium lilacinum and among Purpureocillium species.</title>
        <authorList>
            <person name="Yeh Z.-Y."/>
            <person name="Ni N.-T."/>
            <person name="Lo P.-H."/>
            <person name="Mushyakhwo K."/>
            <person name="Lin C.-F."/>
            <person name="Nai Y.-S."/>
        </authorList>
    </citation>
    <scope>NUCLEOTIDE SEQUENCE</scope>
    <source>
        <strain evidence="1">NCHU-NPUST-175</strain>
    </source>
</reference>
<dbReference type="Proteomes" id="UP001638806">
    <property type="component" value="Unassembled WGS sequence"/>
</dbReference>
<accession>A0ACC4DT76</accession>
<comment type="caution">
    <text evidence="1">The sequence shown here is derived from an EMBL/GenBank/DDBJ whole genome shotgun (WGS) entry which is preliminary data.</text>
</comment>
<protein>
    <submittedName>
        <fullName evidence="1">Uncharacterized protein</fullName>
    </submittedName>
</protein>
<name>A0ACC4DT76_PURLI</name>
<evidence type="ECO:0000313" key="1">
    <source>
        <dbReference type="EMBL" id="KAL3959539.1"/>
    </source>
</evidence>
<dbReference type="EMBL" id="JBGNUJ010000004">
    <property type="protein sequence ID" value="KAL3959539.1"/>
    <property type="molecule type" value="Genomic_DNA"/>
</dbReference>
<evidence type="ECO:0000313" key="2">
    <source>
        <dbReference type="Proteomes" id="UP001638806"/>
    </source>
</evidence>
<proteinExistence type="predicted"/>
<organism evidence="1 2">
    <name type="scientific">Purpureocillium lilacinum</name>
    <name type="common">Paecilomyces lilacinus</name>
    <dbReference type="NCBI Taxonomy" id="33203"/>
    <lineage>
        <taxon>Eukaryota</taxon>
        <taxon>Fungi</taxon>
        <taxon>Dikarya</taxon>
        <taxon>Ascomycota</taxon>
        <taxon>Pezizomycotina</taxon>
        <taxon>Sordariomycetes</taxon>
        <taxon>Hypocreomycetidae</taxon>
        <taxon>Hypocreales</taxon>
        <taxon>Ophiocordycipitaceae</taxon>
        <taxon>Purpureocillium</taxon>
    </lineage>
</organism>
<gene>
    <name evidence="1" type="ORF">ACCO45_004656</name>
</gene>
<sequence length="1386" mass="151800">MEPQTCEPARYLLFVELGASALFLALLPLRLFSLHNATAKGSPVWQGRMKLVGQRLILCGGRDWSFGSVVLANETQSATTWQLATSTSSFLGAMGLTWLSVSEHKLSIRPSDMATLYLLASSCYNSLDVLFAASTAVSWSFSGITWLPVSELAARLALLVLESLQKTGSMGHDGVSGMAPEETVGLLNATFFWWINRIILKGSHRMLRLDDIPPLDAALKPETLRAAVLRAWDRRDKPENKMTLPKVLVRSLLKPFLSVIAPRLFATAFRCSQPLLICETIRFISQTQVESGANCAKYWLVLAAVLVYVGLAISSAIHRHRLNRLEVMVRASLAALIYNKATELDSKASNAGRAVTLMSTDVDGIVDAGENVPRNVDAARRTDCGRHHSCKSSEMAVTFAICHHVRQKAWNMATQDRMSALSSVLSSMKGLKSLGLTDRMIEHVRSLREREIQASKQVRWMRVVYNSSANALGIFAPVLTIVLYAIIAEAQGGRLDEETAFTTMATLSIVTHPANMIMTIIPQAVASMASFERIQEYLLEEPFADQRRVIKSPAVDDRATDEEQGVGLTNVTIHKPGSAIPILDDVSLAMKKGTLTICSGPVGSGKTALARAILGELRPASGEITLCSERIGYCDQNPWLPPGTIKQIICSFAEDVDDRRYQEVVSACCLAQDLASLPQRGETSFGNQGINLSGGQRQRLHYHLADQIALLDEGQIKSIGSWQDFQGQLTEIRKFTFDGNDTEKAHVVHGESPQEQAKALRNRDAQQDLHRKTGDFSLYGYYVKSAGIWSALLVIGCTSTYSFFITAPTYWLKWWTGSERGQLPYYASSYVLLAVVAWAATSGTMWAMSMQLAILSGRIMHQSLLTAVLGAPLSYFSSTEIGVTINRFSQDITLVDRHLPYSFMTLCNQVFKLATQILVLLKVQGLLIACVPLCAVVVFAVQRYYLRTSRQLRVMELESQAALFSSFLETVSFVVHLSGLPNADHYFEVSGLVSIRAFGWQSLFQARNSQSLDESLRPLYLLFCLQRWLRLVLDLIMSTIAVSIIGLAARRSGAMSSADAGVALNLILVANSTLISLVHSWAGLEMSLGAVARIRETDLHAPREDMPGEDMVPDAAWPRKGDISLNNVTAYHGSDHAVVRGVNLHIHSGQKVVICGRTGSGKSTLLMALLRLTGYTGSIAVDGLDISLIPRSVLRQRCFITIPQDPFMIPEASLAFNLDPSSLANEEVLRRALVKVCLWQHLSADSGDSEIDPLDNKLSALPALSVGQLQLLAMARAIVQKEGPRAGGFFVDIEGMHGAKPIVLLDEATSSLDPATEAAIYDLIESEFVEAGHTVIIVAHRMSALSGRVRPGKDVVVFLDSGHVAQVGSYDDLAEYITAMEEVSRR</sequence>
<keyword evidence="2" id="KW-1185">Reference proteome</keyword>